<organism evidence="2 3">
    <name type="scientific">Phycomyces blakesleeanus</name>
    <dbReference type="NCBI Taxonomy" id="4837"/>
    <lineage>
        <taxon>Eukaryota</taxon>
        <taxon>Fungi</taxon>
        <taxon>Fungi incertae sedis</taxon>
        <taxon>Mucoromycota</taxon>
        <taxon>Mucoromycotina</taxon>
        <taxon>Mucoromycetes</taxon>
        <taxon>Mucorales</taxon>
        <taxon>Phycomycetaceae</taxon>
        <taxon>Phycomyces</taxon>
    </lineage>
</organism>
<evidence type="ECO:0000313" key="3">
    <source>
        <dbReference type="Proteomes" id="UP001448207"/>
    </source>
</evidence>
<reference evidence="2 3" key="1">
    <citation type="submission" date="2024-04" db="EMBL/GenBank/DDBJ databases">
        <title>Symmetric and asymmetric DNA N6-adenine methylation regulates different biological responses in Mucorales.</title>
        <authorList>
            <consortium name="Lawrence Berkeley National Laboratory"/>
            <person name="Lax C."/>
            <person name="Mondo S.J."/>
            <person name="Osorio-Concepcion M."/>
            <person name="Muszewska A."/>
            <person name="Corrochano-Luque M."/>
            <person name="Gutierrez G."/>
            <person name="Riley R."/>
            <person name="Lipzen A."/>
            <person name="Guo J."/>
            <person name="Hundley H."/>
            <person name="Amirebrahimi M."/>
            <person name="Ng V."/>
            <person name="Lorenzo-Gutierrez D."/>
            <person name="Binder U."/>
            <person name="Yang J."/>
            <person name="Song Y."/>
            <person name="Canovas D."/>
            <person name="Navarro E."/>
            <person name="Freitag M."/>
            <person name="Gabaldon T."/>
            <person name="Grigoriev I.V."/>
            <person name="Corrochano L.M."/>
            <person name="Nicolas F.E."/>
            <person name="Garre V."/>
        </authorList>
    </citation>
    <scope>NUCLEOTIDE SEQUENCE [LARGE SCALE GENOMIC DNA]</scope>
    <source>
        <strain evidence="2 3">L51</strain>
    </source>
</reference>
<name>A0ABR3AIE8_PHYBL</name>
<gene>
    <name evidence="2" type="ORF">J3Q64DRAFT_1778559</name>
</gene>
<keyword evidence="1" id="KW-1133">Transmembrane helix</keyword>
<feature type="transmembrane region" description="Helical" evidence="1">
    <location>
        <begin position="38"/>
        <end position="62"/>
    </location>
</feature>
<evidence type="ECO:0008006" key="4">
    <source>
        <dbReference type="Google" id="ProtNLM"/>
    </source>
</evidence>
<protein>
    <recommendedName>
        <fullName evidence="4">Transmembrane protein</fullName>
    </recommendedName>
</protein>
<evidence type="ECO:0000256" key="1">
    <source>
        <dbReference type="SAM" id="Phobius"/>
    </source>
</evidence>
<keyword evidence="3" id="KW-1185">Reference proteome</keyword>
<feature type="transmembrane region" description="Helical" evidence="1">
    <location>
        <begin position="12"/>
        <end position="32"/>
    </location>
</feature>
<keyword evidence="1" id="KW-0472">Membrane</keyword>
<evidence type="ECO:0000313" key="2">
    <source>
        <dbReference type="EMBL" id="KAL0074218.1"/>
    </source>
</evidence>
<dbReference type="Proteomes" id="UP001448207">
    <property type="component" value="Unassembled WGS sequence"/>
</dbReference>
<sequence length="71" mass="8053">MCRCSSTDPNHCRSLSFLSVCLSFFCLVRSSLVRSSLVWSGLVWFCLVLFGLALCPTFPFFLDHAKDQSIR</sequence>
<dbReference type="EMBL" id="JBCLYO010000044">
    <property type="protein sequence ID" value="KAL0074218.1"/>
    <property type="molecule type" value="Genomic_DNA"/>
</dbReference>
<keyword evidence="1" id="KW-0812">Transmembrane</keyword>
<proteinExistence type="predicted"/>
<comment type="caution">
    <text evidence="2">The sequence shown here is derived from an EMBL/GenBank/DDBJ whole genome shotgun (WGS) entry which is preliminary data.</text>
</comment>
<accession>A0ABR3AIE8</accession>